<dbReference type="InterPro" id="IPR020818">
    <property type="entry name" value="Chaperonin_GroES"/>
</dbReference>
<dbReference type="InterPro" id="IPR037124">
    <property type="entry name" value="Chaperonin_GroES_sf"/>
</dbReference>
<dbReference type="Pfam" id="PF00166">
    <property type="entry name" value="Cpn10"/>
    <property type="match status" value="1"/>
</dbReference>
<dbReference type="FunFam" id="2.30.33.40:FF:000001">
    <property type="entry name" value="10 kDa chaperonin"/>
    <property type="match status" value="1"/>
</dbReference>
<dbReference type="GO" id="GO:0051087">
    <property type="term" value="F:protein-folding chaperone binding"/>
    <property type="evidence" value="ECO:0007669"/>
    <property type="project" value="TreeGrafter"/>
</dbReference>
<sequence length="99" mass="10968">MKLNATFDAVIVKPKEEDESKFGSIVIPDMGKEKHLTGEIVDVGPGKYSITGEFIPTTLKVGQNVILPQMGPVKVEINREEYYVCSENTVLAIIKDEDK</sequence>
<evidence type="ECO:0000256" key="2">
    <source>
        <dbReference type="ARBA" id="ARBA00023186"/>
    </source>
</evidence>
<dbReference type="PANTHER" id="PTHR10772">
    <property type="entry name" value="10 KDA HEAT SHOCK PROTEIN"/>
    <property type="match status" value="1"/>
</dbReference>
<reference evidence="3" key="1">
    <citation type="submission" date="2016-03" db="EMBL/GenBank/DDBJ databases">
        <title>Novel chaperonins are prevalent in the virioplankton and link to viral biology and ecology.</title>
        <authorList>
            <person name="Marine R.L."/>
            <person name="Nasko D.J."/>
            <person name="Polson S.W."/>
            <person name="Wommack K.E."/>
        </authorList>
    </citation>
    <scope>NUCLEOTIDE SEQUENCE</scope>
</reference>
<dbReference type="CDD" id="cd00320">
    <property type="entry name" value="cpn10"/>
    <property type="match status" value="1"/>
</dbReference>
<dbReference type="GO" id="GO:0044183">
    <property type="term" value="F:protein folding chaperone"/>
    <property type="evidence" value="ECO:0007669"/>
    <property type="project" value="InterPro"/>
</dbReference>
<name>A0A221S3Q6_9VIRU</name>
<dbReference type="SUPFAM" id="SSF50129">
    <property type="entry name" value="GroES-like"/>
    <property type="match status" value="1"/>
</dbReference>
<evidence type="ECO:0000313" key="3">
    <source>
        <dbReference type="EMBL" id="ASN63427.1"/>
    </source>
</evidence>
<protein>
    <submittedName>
        <fullName evidence="3">Co-chaperonin GroES</fullName>
    </submittedName>
</protein>
<dbReference type="PANTHER" id="PTHR10772:SF63">
    <property type="entry name" value="20 KDA CHAPERONIN, CHLOROPLASTIC"/>
    <property type="match status" value="1"/>
</dbReference>
<evidence type="ECO:0000256" key="1">
    <source>
        <dbReference type="ARBA" id="ARBA00006975"/>
    </source>
</evidence>
<organism evidence="3">
    <name type="scientific">uncultured virus</name>
    <dbReference type="NCBI Taxonomy" id="340016"/>
    <lineage>
        <taxon>Viruses</taxon>
        <taxon>environmental samples</taxon>
    </lineage>
</organism>
<gene>
    <name evidence="3" type="primary">groES</name>
</gene>
<dbReference type="GO" id="GO:0005524">
    <property type="term" value="F:ATP binding"/>
    <property type="evidence" value="ECO:0007669"/>
    <property type="project" value="InterPro"/>
</dbReference>
<dbReference type="GO" id="GO:0046872">
    <property type="term" value="F:metal ion binding"/>
    <property type="evidence" value="ECO:0007669"/>
    <property type="project" value="TreeGrafter"/>
</dbReference>
<keyword evidence="2" id="KW-0143">Chaperone</keyword>
<comment type="similarity">
    <text evidence="1">Belongs to the GroES chaperonin family.</text>
</comment>
<dbReference type="PRINTS" id="PR00297">
    <property type="entry name" value="CHAPERONIN10"/>
</dbReference>
<accession>A0A221S3Q6</accession>
<dbReference type="Gene3D" id="2.30.33.40">
    <property type="entry name" value="GroES chaperonin"/>
    <property type="match status" value="1"/>
</dbReference>
<dbReference type="EMBL" id="KU970833">
    <property type="protein sequence ID" value="ASN63427.1"/>
    <property type="molecule type" value="Genomic_DNA"/>
</dbReference>
<dbReference type="SMART" id="SM00883">
    <property type="entry name" value="Cpn10"/>
    <property type="match status" value="1"/>
</dbReference>
<dbReference type="InterPro" id="IPR011032">
    <property type="entry name" value="GroES-like_sf"/>
</dbReference>
<dbReference type="GO" id="GO:0051082">
    <property type="term" value="F:unfolded protein binding"/>
    <property type="evidence" value="ECO:0007669"/>
    <property type="project" value="TreeGrafter"/>
</dbReference>
<proteinExistence type="inferred from homology"/>